<evidence type="ECO:0000259" key="3">
    <source>
        <dbReference type="PROSITE" id="PS50235"/>
    </source>
</evidence>
<keyword evidence="4" id="KW-1185">Reference proteome</keyword>
<dbReference type="Gene3D" id="3.90.70.10">
    <property type="entry name" value="Cysteine proteinases"/>
    <property type="match status" value="2"/>
</dbReference>
<feature type="domain" description="USP" evidence="3">
    <location>
        <begin position="12"/>
        <end position="581"/>
    </location>
</feature>
<feature type="compositionally biased region" description="Acidic residues" evidence="2">
    <location>
        <begin position="297"/>
        <end position="306"/>
    </location>
</feature>
<feature type="region of interest" description="Disordered" evidence="2">
    <location>
        <begin position="221"/>
        <end position="355"/>
    </location>
</feature>
<dbReference type="InterPro" id="IPR050164">
    <property type="entry name" value="Peptidase_C19"/>
</dbReference>
<reference evidence="5" key="1">
    <citation type="submission" date="2022-11" db="UniProtKB">
        <authorList>
            <consortium name="WormBaseParasite"/>
        </authorList>
    </citation>
    <scope>IDENTIFICATION</scope>
</reference>
<dbReference type="WBParaSite" id="PSU_v2.g9046.t1">
    <property type="protein sequence ID" value="PSU_v2.g9046.t1"/>
    <property type="gene ID" value="PSU_v2.g9046"/>
</dbReference>
<dbReference type="PROSITE" id="PS50235">
    <property type="entry name" value="USP_3"/>
    <property type="match status" value="1"/>
</dbReference>
<dbReference type="PANTHER" id="PTHR24006">
    <property type="entry name" value="UBIQUITIN CARBOXYL-TERMINAL HYDROLASE"/>
    <property type="match status" value="1"/>
</dbReference>
<evidence type="ECO:0000313" key="4">
    <source>
        <dbReference type="Proteomes" id="UP000887577"/>
    </source>
</evidence>
<dbReference type="GO" id="GO:0004843">
    <property type="term" value="F:cysteine-type deubiquitinase activity"/>
    <property type="evidence" value="ECO:0007669"/>
    <property type="project" value="InterPro"/>
</dbReference>
<dbReference type="InterPro" id="IPR018200">
    <property type="entry name" value="USP_CS"/>
</dbReference>
<feature type="compositionally biased region" description="Basic residues" evidence="2">
    <location>
        <begin position="235"/>
        <end position="244"/>
    </location>
</feature>
<comment type="similarity">
    <text evidence="1">Belongs to the peptidase C19 family.</text>
</comment>
<dbReference type="InterPro" id="IPR038765">
    <property type="entry name" value="Papain-like_cys_pep_sf"/>
</dbReference>
<organism evidence="4 5">
    <name type="scientific">Panagrolaimus superbus</name>
    <dbReference type="NCBI Taxonomy" id="310955"/>
    <lineage>
        <taxon>Eukaryota</taxon>
        <taxon>Metazoa</taxon>
        <taxon>Ecdysozoa</taxon>
        <taxon>Nematoda</taxon>
        <taxon>Chromadorea</taxon>
        <taxon>Rhabditida</taxon>
        <taxon>Tylenchina</taxon>
        <taxon>Panagrolaimomorpha</taxon>
        <taxon>Panagrolaimoidea</taxon>
        <taxon>Panagrolaimidae</taxon>
        <taxon>Panagrolaimus</taxon>
    </lineage>
</organism>
<dbReference type="GO" id="GO:0005829">
    <property type="term" value="C:cytosol"/>
    <property type="evidence" value="ECO:0007669"/>
    <property type="project" value="TreeGrafter"/>
</dbReference>
<dbReference type="InterPro" id="IPR001394">
    <property type="entry name" value="Peptidase_C19_UCH"/>
</dbReference>
<name>A0A914Z9P6_9BILA</name>
<sequence>MTIDEERPKPAKGLSNLGNTCFYNSTAQCLMHTHALYSWQEKVTEEKELIIKKNTVVVNEKKVDVPAAVITLKETTSLPLVSALQHFLAEFRVGRGPNPQPLFSQIAVKAPRFRGWAQQDAHELLRYLLDGIRTEELKRFKEAIFAHMGVQDKPTPEQMLTCKAMLESTDRCYIDSIFAGSLLQIISCSKCKHMSNSLEPFLDLSLPLNYGAPSTPTVQVFFPPNNRREGTPSKHQIKKTKKKEKREAKEAARKNKKVAPVENGNNAETLPPLLSTEETNPTTASADTMDDIKAIDENSDTDDASSTEDMSVSDNESNENSNHFDEANETMENKSSSPNYVAVLSPQPPEEDASEARTVLNSLKHFTAPENLCASNAYECENCCAPHNKALPPNSKDKMTVEATKRYLIYSPPSVLTVHLKRFEQVPMNTFGNRMRTRKIRGHVEFPFVLDMAPFCARIGQRVRHGQQEVIYSLYGIVSHSGDLGGGHYVAYVKSRNKVEELKQFMEAGMKPDRLCQTMEKLNNGTEPQEQVKSSSLNKDEILQKLDENATWYYASDSHVRQINVNEVKNAEAYILFYERIL</sequence>
<evidence type="ECO:0000313" key="5">
    <source>
        <dbReference type="WBParaSite" id="PSU_v2.g9046.t1"/>
    </source>
</evidence>
<dbReference type="InterPro" id="IPR028889">
    <property type="entry name" value="USP"/>
</dbReference>
<dbReference type="GO" id="GO:0005634">
    <property type="term" value="C:nucleus"/>
    <property type="evidence" value="ECO:0007669"/>
    <property type="project" value="TreeGrafter"/>
</dbReference>
<evidence type="ECO:0000256" key="1">
    <source>
        <dbReference type="ARBA" id="ARBA00009085"/>
    </source>
</evidence>
<dbReference type="CDD" id="cd02667">
    <property type="entry name" value="Peptidase_C19K"/>
    <property type="match status" value="1"/>
</dbReference>
<dbReference type="PANTHER" id="PTHR24006:SF781">
    <property type="entry name" value="LD34905P"/>
    <property type="match status" value="1"/>
</dbReference>
<proteinExistence type="inferred from homology"/>
<dbReference type="GO" id="GO:0016579">
    <property type="term" value="P:protein deubiquitination"/>
    <property type="evidence" value="ECO:0007669"/>
    <property type="project" value="InterPro"/>
</dbReference>
<dbReference type="PROSITE" id="PS00973">
    <property type="entry name" value="USP_2"/>
    <property type="match status" value="1"/>
</dbReference>
<dbReference type="SUPFAM" id="SSF54001">
    <property type="entry name" value="Cysteine proteinases"/>
    <property type="match status" value="1"/>
</dbReference>
<protein>
    <submittedName>
        <fullName evidence="5">USP domain-containing protein</fullName>
    </submittedName>
</protein>
<feature type="compositionally biased region" description="Polar residues" evidence="2">
    <location>
        <begin position="276"/>
        <end position="286"/>
    </location>
</feature>
<evidence type="ECO:0000256" key="2">
    <source>
        <dbReference type="SAM" id="MobiDB-lite"/>
    </source>
</evidence>
<dbReference type="Pfam" id="PF00443">
    <property type="entry name" value="UCH"/>
    <property type="match status" value="1"/>
</dbReference>
<accession>A0A914Z9P6</accession>
<dbReference type="Proteomes" id="UP000887577">
    <property type="component" value="Unplaced"/>
</dbReference>
<dbReference type="AlphaFoldDB" id="A0A914Z9P6"/>
<feature type="compositionally biased region" description="Low complexity" evidence="2">
    <location>
        <begin position="308"/>
        <end position="321"/>
    </location>
</feature>